<evidence type="ECO:0000256" key="7">
    <source>
        <dbReference type="SAM" id="Phobius"/>
    </source>
</evidence>
<evidence type="ECO:0000256" key="3">
    <source>
        <dbReference type="ARBA" id="ARBA00022729"/>
    </source>
</evidence>
<evidence type="ECO:0000256" key="4">
    <source>
        <dbReference type="ARBA" id="ARBA00023110"/>
    </source>
</evidence>
<dbReference type="PROSITE" id="PS50198">
    <property type="entry name" value="PPIC_PPIASE_2"/>
    <property type="match status" value="1"/>
</dbReference>
<keyword evidence="3" id="KW-0732">Signal</keyword>
<keyword evidence="4 6" id="KW-0697">Rotamase</keyword>
<name>A0A3A4NY15_ABYX5</name>
<keyword evidence="5 6" id="KW-0413">Isomerase</keyword>
<proteinExistence type="predicted"/>
<reference evidence="9 10" key="1">
    <citation type="journal article" date="2017" name="ISME J.">
        <title>Energy and carbon metabolisms in a deep terrestrial subsurface fluid microbial community.</title>
        <authorList>
            <person name="Momper L."/>
            <person name="Jungbluth S.P."/>
            <person name="Lee M.D."/>
            <person name="Amend J.P."/>
        </authorList>
    </citation>
    <scope>NUCLEOTIDE SEQUENCE [LARGE SCALE GENOMIC DNA]</scope>
    <source>
        <strain evidence="9">SURF_5</strain>
    </source>
</reference>
<dbReference type="Pfam" id="PF00639">
    <property type="entry name" value="Rotamase"/>
    <property type="match status" value="1"/>
</dbReference>
<dbReference type="PANTHER" id="PTHR47245">
    <property type="entry name" value="PEPTIDYLPROLYL ISOMERASE"/>
    <property type="match status" value="1"/>
</dbReference>
<sequence>MKNARGRLEIRLRPMIGLNNVILGVVEGLVRMRMTKILWLAVPLVFLLVIGVAIIGPGRKPQPEVKGRIIVVQANPSDPEDIERARKKANEIHELLKTGANFAELAGSKSEALSASHRGDMGWIGKGVLPKNLEDVLFKLEPGQFSEIIMDIGGESVVFRILYVEERRNF</sequence>
<evidence type="ECO:0000256" key="1">
    <source>
        <dbReference type="ARBA" id="ARBA00000971"/>
    </source>
</evidence>
<dbReference type="GO" id="GO:0003755">
    <property type="term" value="F:peptidyl-prolyl cis-trans isomerase activity"/>
    <property type="evidence" value="ECO:0007669"/>
    <property type="project" value="UniProtKB-KW"/>
</dbReference>
<feature type="transmembrane region" description="Helical" evidence="7">
    <location>
        <begin position="37"/>
        <end position="56"/>
    </location>
</feature>
<dbReference type="PANTHER" id="PTHR47245:SF1">
    <property type="entry name" value="FOLDASE PROTEIN PRSA"/>
    <property type="match status" value="1"/>
</dbReference>
<comment type="catalytic activity">
    <reaction evidence="1">
        <text>[protein]-peptidylproline (omega=180) = [protein]-peptidylproline (omega=0)</text>
        <dbReference type="Rhea" id="RHEA:16237"/>
        <dbReference type="Rhea" id="RHEA-COMP:10747"/>
        <dbReference type="Rhea" id="RHEA-COMP:10748"/>
        <dbReference type="ChEBI" id="CHEBI:83833"/>
        <dbReference type="ChEBI" id="CHEBI:83834"/>
        <dbReference type="EC" id="5.2.1.8"/>
    </reaction>
</comment>
<dbReference type="InterPro" id="IPR046357">
    <property type="entry name" value="PPIase_dom_sf"/>
</dbReference>
<evidence type="ECO:0000259" key="8">
    <source>
        <dbReference type="PROSITE" id="PS50198"/>
    </source>
</evidence>
<feature type="domain" description="PpiC" evidence="8">
    <location>
        <begin position="62"/>
        <end position="162"/>
    </location>
</feature>
<comment type="caution">
    <text evidence="9">The sequence shown here is derived from an EMBL/GenBank/DDBJ whole genome shotgun (WGS) entry which is preliminary data.</text>
</comment>
<keyword evidence="7" id="KW-0472">Membrane</keyword>
<gene>
    <name evidence="9" type="ORF">C4520_05320</name>
</gene>
<evidence type="ECO:0000256" key="5">
    <source>
        <dbReference type="ARBA" id="ARBA00023235"/>
    </source>
</evidence>
<dbReference type="InterPro" id="IPR000297">
    <property type="entry name" value="PPIase_PpiC"/>
</dbReference>
<dbReference type="InterPro" id="IPR023058">
    <property type="entry name" value="PPIase_PpiC_CS"/>
</dbReference>
<protein>
    <recommendedName>
        <fullName evidence="2">peptidylprolyl isomerase</fullName>
        <ecNumber evidence="2">5.2.1.8</ecNumber>
    </recommendedName>
</protein>
<dbReference type="Gene3D" id="3.10.50.40">
    <property type="match status" value="1"/>
</dbReference>
<evidence type="ECO:0000256" key="2">
    <source>
        <dbReference type="ARBA" id="ARBA00013194"/>
    </source>
</evidence>
<dbReference type="EMBL" id="QZKU01000042">
    <property type="protein sequence ID" value="RJP23862.1"/>
    <property type="molecule type" value="Genomic_DNA"/>
</dbReference>
<accession>A0A3A4NY15</accession>
<evidence type="ECO:0000313" key="10">
    <source>
        <dbReference type="Proteomes" id="UP000265882"/>
    </source>
</evidence>
<dbReference type="AlphaFoldDB" id="A0A3A4NY15"/>
<evidence type="ECO:0000313" key="9">
    <source>
        <dbReference type="EMBL" id="RJP23862.1"/>
    </source>
</evidence>
<keyword evidence="7" id="KW-0812">Transmembrane</keyword>
<keyword evidence="7" id="KW-1133">Transmembrane helix</keyword>
<evidence type="ECO:0000256" key="6">
    <source>
        <dbReference type="PROSITE-ProRule" id="PRU00278"/>
    </source>
</evidence>
<organism evidence="9 10">
    <name type="scientific">Abyssobacteria bacterium (strain SURF_5)</name>
    <dbReference type="NCBI Taxonomy" id="2093360"/>
    <lineage>
        <taxon>Bacteria</taxon>
        <taxon>Pseudomonadati</taxon>
        <taxon>Candidatus Hydrogenedentota</taxon>
        <taxon>Candidatus Abyssobacteria</taxon>
    </lineage>
</organism>
<dbReference type="EC" id="5.2.1.8" evidence="2"/>
<dbReference type="SUPFAM" id="SSF54534">
    <property type="entry name" value="FKBP-like"/>
    <property type="match status" value="1"/>
</dbReference>
<dbReference type="InterPro" id="IPR050245">
    <property type="entry name" value="PrsA_foldase"/>
</dbReference>
<dbReference type="Proteomes" id="UP000265882">
    <property type="component" value="Unassembled WGS sequence"/>
</dbReference>
<dbReference type="PROSITE" id="PS01096">
    <property type="entry name" value="PPIC_PPIASE_1"/>
    <property type="match status" value="1"/>
</dbReference>